<evidence type="ECO:0000313" key="4">
    <source>
        <dbReference type="EMBL" id="POB03804.1"/>
    </source>
</evidence>
<dbReference type="InterPro" id="IPR011234">
    <property type="entry name" value="Fumarylacetoacetase-like_C"/>
</dbReference>
<keyword evidence="5" id="KW-1185">Reference proteome</keyword>
<dbReference type="OrthoDB" id="9792137at2"/>
<organism evidence="4 5">
    <name type="scientific">Halopseudomonas oceani</name>
    <dbReference type="NCBI Taxonomy" id="1708783"/>
    <lineage>
        <taxon>Bacteria</taxon>
        <taxon>Pseudomonadati</taxon>
        <taxon>Pseudomonadota</taxon>
        <taxon>Gammaproteobacteria</taxon>
        <taxon>Pseudomonadales</taxon>
        <taxon>Pseudomonadaceae</taxon>
        <taxon>Halopseudomonas</taxon>
    </lineage>
</organism>
<dbReference type="SUPFAM" id="SSF56529">
    <property type="entry name" value="FAH"/>
    <property type="match status" value="1"/>
</dbReference>
<evidence type="ECO:0000313" key="5">
    <source>
        <dbReference type="Proteomes" id="UP000243451"/>
    </source>
</evidence>
<proteinExistence type="predicted"/>
<gene>
    <name evidence="4" type="ORF">C1949_08875</name>
</gene>
<dbReference type="AlphaFoldDB" id="A0A2P4EW02"/>
<dbReference type="EMBL" id="PPSK01000006">
    <property type="protein sequence ID" value="POB03804.1"/>
    <property type="molecule type" value="Genomic_DNA"/>
</dbReference>
<comment type="caution">
    <text evidence="4">The sequence shown here is derived from an EMBL/GenBank/DDBJ whole genome shotgun (WGS) entry which is preliminary data.</text>
</comment>
<dbReference type="PANTHER" id="PTHR30143:SF0">
    <property type="entry name" value="2-KETO-4-PENTENOATE HYDRATASE"/>
    <property type="match status" value="1"/>
</dbReference>
<dbReference type="Pfam" id="PF01557">
    <property type="entry name" value="FAA_hydrolase"/>
    <property type="match status" value="1"/>
</dbReference>
<evidence type="ECO:0000256" key="1">
    <source>
        <dbReference type="ARBA" id="ARBA00022797"/>
    </source>
</evidence>
<dbReference type="InterPro" id="IPR036663">
    <property type="entry name" value="Fumarylacetoacetase_C_sf"/>
</dbReference>
<dbReference type="Gene3D" id="3.90.850.10">
    <property type="entry name" value="Fumarylacetoacetase-like, C-terminal domain"/>
    <property type="match status" value="1"/>
</dbReference>
<keyword evidence="2" id="KW-0456">Lyase</keyword>
<evidence type="ECO:0000256" key="2">
    <source>
        <dbReference type="ARBA" id="ARBA00023239"/>
    </source>
</evidence>
<accession>A0A2P4EW02</accession>
<dbReference type="GO" id="GO:0005737">
    <property type="term" value="C:cytoplasm"/>
    <property type="evidence" value="ECO:0007669"/>
    <property type="project" value="TreeGrafter"/>
</dbReference>
<feature type="domain" description="Fumarylacetoacetase-like C-terminal" evidence="3">
    <location>
        <begin position="129"/>
        <end position="285"/>
    </location>
</feature>
<dbReference type="InterPro" id="IPR050772">
    <property type="entry name" value="Hydratase-Decarb/MhpD_sf"/>
</dbReference>
<dbReference type="GO" id="GO:0008684">
    <property type="term" value="F:2-oxopent-4-enoate hydratase activity"/>
    <property type="evidence" value="ECO:0007669"/>
    <property type="project" value="TreeGrafter"/>
</dbReference>
<sequence length="288" mass="30340">MASAHLGLLRQAPRDVPHHGCWRKTEPRRNGMSHIEQAAEALLEARASGKPRGPVASEYALTDLASAYAVQNALISRQLQGERPAGYKLGLTDARARQALGVAEPLRGVLLTANEYQTGTTLQHADFIAPRLEIEVAMRLARDIEDPLADRADLIAALEGVMPALEVCDSAFEGWPKSLADAVADNLSFGAHVLGQCVAADSVQLDDLPVALKLNGEQVGNGNTSSCMGNPLDAALWLINQMVTAGQQLRSGDVIMTGALAGMQPVAAGDLAEVEMGALGSVSCRFSA</sequence>
<name>A0A2P4EW02_9GAMM</name>
<protein>
    <submittedName>
        <fullName evidence="4">2-keto-4-pentenoate hydratase</fullName>
    </submittedName>
</protein>
<reference evidence="4 5" key="1">
    <citation type="submission" date="2018-01" db="EMBL/GenBank/DDBJ databases">
        <title>Draft genome of the type strain Pseudomonas oceani DSM 100277 isolated from the deep water in Okinawa trough, northwestern Pacific Ocean.</title>
        <authorList>
            <person name="Gomila M."/>
            <person name="Mulet M."/>
            <person name="Garcia-Valdes E."/>
            <person name="Lalucat J."/>
        </authorList>
    </citation>
    <scope>NUCLEOTIDE SEQUENCE [LARGE SCALE GENOMIC DNA]</scope>
    <source>
        <strain evidence="4 5">DSM 100277</strain>
    </source>
</reference>
<dbReference type="Proteomes" id="UP000243451">
    <property type="component" value="Unassembled WGS sequence"/>
</dbReference>
<evidence type="ECO:0000259" key="3">
    <source>
        <dbReference type="Pfam" id="PF01557"/>
    </source>
</evidence>
<keyword evidence="1" id="KW-0058">Aromatic hydrocarbons catabolism</keyword>
<dbReference type="PANTHER" id="PTHR30143">
    <property type="entry name" value="ACID HYDRATASE"/>
    <property type="match status" value="1"/>
</dbReference>